<feature type="compositionally biased region" description="Pro residues" evidence="1">
    <location>
        <begin position="13"/>
        <end position="29"/>
    </location>
</feature>
<feature type="transmembrane region" description="Helical" evidence="2">
    <location>
        <begin position="65"/>
        <end position="85"/>
    </location>
</feature>
<protein>
    <recommendedName>
        <fullName evidence="5">Ferric oxidoreductase domain-containing protein</fullName>
    </recommendedName>
</protein>
<feature type="transmembrane region" description="Helical" evidence="2">
    <location>
        <begin position="175"/>
        <end position="193"/>
    </location>
</feature>
<keyword evidence="4" id="KW-1185">Reference proteome</keyword>
<evidence type="ECO:0008006" key="5">
    <source>
        <dbReference type="Google" id="ProtNLM"/>
    </source>
</evidence>
<keyword evidence="2" id="KW-0812">Transmembrane</keyword>
<keyword evidence="2" id="KW-0472">Membrane</keyword>
<dbReference type="RefSeq" id="WP_285343101.1">
    <property type="nucleotide sequence ID" value="NZ_JASITI010000018.1"/>
</dbReference>
<sequence>MAQPTATRTADPAPAPAPAPARPGPPHTPAPGAAAVTGGLLVVALLLCAGPLAGGGVREFLDRMAGVFALVALSGSVMLGLATVFRDVLTPAQRQFAQLLHRAAGLAGVGFLLVHIGVKVAAQKIGAADAVLGWGSGDLLVDLGTLAAQLFVLALLTGLWRGVFATRRWIRPFRVLHGAAYAGWAAGLVHGLGAGRAPAGWVVACYALCAAATLAALAYRLTRGRGRGRRPR</sequence>
<gene>
    <name evidence="3" type="ORF">QEZ40_001888</name>
</gene>
<evidence type="ECO:0000256" key="2">
    <source>
        <dbReference type="SAM" id="Phobius"/>
    </source>
</evidence>
<accession>A0ABT7GUC9</accession>
<feature type="compositionally biased region" description="Low complexity" evidence="1">
    <location>
        <begin position="1"/>
        <end position="12"/>
    </location>
</feature>
<proteinExistence type="predicted"/>
<feature type="transmembrane region" description="Helical" evidence="2">
    <location>
        <begin position="199"/>
        <end position="222"/>
    </location>
</feature>
<organism evidence="3 4">
    <name type="scientific">Streptomyces katrae</name>
    <dbReference type="NCBI Taxonomy" id="68223"/>
    <lineage>
        <taxon>Bacteria</taxon>
        <taxon>Bacillati</taxon>
        <taxon>Actinomycetota</taxon>
        <taxon>Actinomycetes</taxon>
        <taxon>Kitasatosporales</taxon>
        <taxon>Streptomycetaceae</taxon>
        <taxon>Streptomyces</taxon>
    </lineage>
</organism>
<keyword evidence="2" id="KW-1133">Transmembrane helix</keyword>
<name>A0ABT7GUC9_9ACTN</name>
<dbReference type="EMBL" id="JASITI010000018">
    <property type="protein sequence ID" value="MDK9497232.1"/>
    <property type="molecule type" value="Genomic_DNA"/>
</dbReference>
<feature type="transmembrane region" description="Helical" evidence="2">
    <location>
        <begin position="32"/>
        <end position="53"/>
    </location>
</feature>
<comment type="caution">
    <text evidence="3">The sequence shown here is derived from an EMBL/GenBank/DDBJ whole genome shotgun (WGS) entry which is preliminary data.</text>
</comment>
<evidence type="ECO:0000313" key="4">
    <source>
        <dbReference type="Proteomes" id="UP001223390"/>
    </source>
</evidence>
<reference evidence="3 4" key="1">
    <citation type="submission" date="2023-05" db="EMBL/GenBank/DDBJ databases">
        <title>Sequencing and Assembly of Streptomyces sp. NP73.</title>
        <authorList>
            <person name="Konwar A.N."/>
            <person name="Saikia K."/>
            <person name="Thakur D."/>
        </authorList>
    </citation>
    <scope>NUCLEOTIDE SEQUENCE [LARGE SCALE GENOMIC DNA]</scope>
    <source>
        <strain evidence="3 4">NP73</strain>
    </source>
</reference>
<evidence type="ECO:0000256" key="1">
    <source>
        <dbReference type="SAM" id="MobiDB-lite"/>
    </source>
</evidence>
<dbReference type="Proteomes" id="UP001223390">
    <property type="component" value="Unassembled WGS sequence"/>
</dbReference>
<evidence type="ECO:0000313" key="3">
    <source>
        <dbReference type="EMBL" id="MDK9497232.1"/>
    </source>
</evidence>
<feature type="transmembrane region" description="Helical" evidence="2">
    <location>
        <begin position="143"/>
        <end position="163"/>
    </location>
</feature>
<feature type="region of interest" description="Disordered" evidence="1">
    <location>
        <begin position="1"/>
        <end position="30"/>
    </location>
</feature>